<evidence type="ECO:0000256" key="1">
    <source>
        <dbReference type="ARBA" id="ARBA00004196"/>
    </source>
</evidence>
<dbReference type="InterPro" id="IPR014755">
    <property type="entry name" value="Cu-Rt/internalin_Ig-like"/>
</dbReference>
<feature type="transmembrane region" description="Helical" evidence="6">
    <location>
        <begin position="117"/>
        <end position="138"/>
    </location>
</feature>
<dbReference type="PANTHER" id="PTHR34820:SF4">
    <property type="entry name" value="INNER MEMBRANE PROTEIN YEBZ"/>
    <property type="match status" value="1"/>
</dbReference>
<evidence type="ECO:0000256" key="4">
    <source>
        <dbReference type="ARBA" id="ARBA00023008"/>
    </source>
</evidence>
<dbReference type="Proteomes" id="UP000293568">
    <property type="component" value="Chromosome"/>
</dbReference>
<keyword evidence="6" id="KW-0812">Transmembrane</keyword>
<feature type="transmembrane region" description="Helical" evidence="6">
    <location>
        <begin position="283"/>
        <end position="302"/>
    </location>
</feature>
<dbReference type="GO" id="GO:0030313">
    <property type="term" value="C:cell envelope"/>
    <property type="evidence" value="ECO:0007669"/>
    <property type="project" value="UniProtKB-SubCell"/>
</dbReference>
<evidence type="ECO:0000313" key="9">
    <source>
        <dbReference type="Proteomes" id="UP000293568"/>
    </source>
</evidence>
<dbReference type="OrthoDB" id="2353937at2"/>
<dbReference type="GO" id="GO:0006825">
    <property type="term" value="P:copper ion transport"/>
    <property type="evidence" value="ECO:0007669"/>
    <property type="project" value="InterPro"/>
</dbReference>
<dbReference type="KEGG" id="pprt:ET464_01155"/>
<dbReference type="EMBL" id="CP035492">
    <property type="protein sequence ID" value="QAY65198.1"/>
    <property type="molecule type" value="Genomic_DNA"/>
</dbReference>
<dbReference type="SUPFAM" id="SSF81296">
    <property type="entry name" value="E set domains"/>
    <property type="match status" value="1"/>
</dbReference>
<evidence type="ECO:0000256" key="3">
    <source>
        <dbReference type="ARBA" id="ARBA00022729"/>
    </source>
</evidence>
<dbReference type="AlphaFoldDB" id="A0A4P6F483"/>
<accession>A0A4P6F483</accession>
<evidence type="ECO:0000256" key="2">
    <source>
        <dbReference type="ARBA" id="ARBA00022723"/>
    </source>
</evidence>
<keyword evidence="4" id="KW-0186">Copper</keyword>
<dbReference type="InterPro" id="IPR014756">
    <property type="entry name" value="Ig_E-set"/>
</dbReference>
<organism evidence="8 9">
    <name type="scientific">Paenibacillus protaetiae</name>
    <dbReference type="NCBI Taxonomy" id="2509456"/>
    <lineage>
        <taxon>Bacteria</taxon>
        <taxon>Bacillati</taxon>
        <taxon>Bacillota</taxon>
        <taxon>Bacilli</taxon>
        <taxon>Bacillales</taxon>
        <taxon>Paenibacillaceae</taxon>
        <taxon>Paenibacillus</taxon>
    </lineage>
</organism>
<keyword evidence="3" id="KW-0732">Signal</keyword>
<sequence>MLPLRSFAASLLRRLPGQNFKPMLPLRSFAASLLRRLPGQNFKPMLPLRSFAASLLRRLPGQNFKPMLPLRSFAASLLRRLPGQNFKPMLPLRSFAASLLRRLPGQNFLGGNRLKRILILMFALLWVVPGLVSAHSYIEESAPAKDETLSASPEQIEMTFNTDIEKLSSFKLYDEKGKTVKIGATSVNENVLSGPVTEPLENGVYTVKWAAIGEDGHSVSGEYSFTVAAADNSGAADASSSPSADNNTAGSDTPPPSPSADTGSNTADNSSSAASDGTKNPNMGTAITIGVIIIAAAVILILRSRKK</sequence>
<evidence type="ECO:0000313" key="8">
    <source>
        <dbReference type="EMBL" id="QAY65198.1"/>
    </source>
</evidence>
<evidence type="ECO:0000259" key="7">
    <source>
        <dbReference type="Pfam" id="PF04234"/>
    </source>
</evidence>
<dbReference type="Pfam" id="PF04234">
    <property type="entry name" value="CopC"/>
    <property type="match status" value="1"/>
</dbReference>
<protein>
    <submittedName>
        <fullName evidence="8">Copper resistance protein CopC</fullName>
    </submittedName>
</protein>
<keyword evidence="6" id="KW-1133">Transmembrane helix</keyword>
<dbReference type="GO" id="GO:0005507">
    <property type="term" value="F:copper ion binding"/>
    <property type="evidence" value="ECO:0007669"/>
    <property type="project" value="InterPro"/>
</dbReference>
<dbReference type="PANTHER" id="PTHR34820">
    <property type="entry name" value="INNER MEMBRANE PROTEIN YEBZ"/>
    <property type="match status" value="1"/>
</dbReference>
<dbReference type="GO" id="GO:0042597">
    <property type="term" value="C:periplasmic space"/>
    <property type="evidence" value="ECO:0007669"/>
    <property type="project" value="InterPro"/>
</dbReference>
<comment type="subcellular location">
    <subcellularLocation>
        <location evidence="1">Cell envelope</location>
    </subcellularLocation>
</comment>
<reference evidence="8 9" key="1">
    <citation type="submission" date="2019-01" db="EMBL/GenBank/DDBJ databases">
        <title>Genome sequencing of strain FW100M-2.</title>
        <authorList>
            <person name="Heo J."/>
            <person name="Kim S.-J."/>
            <person name="Kim J.-S."/>
            <person name="Hong S.-B."/>
            <person name="Kwon S.-W."/>
        </authorList>
    </citation>
    <scope>NUCLEOTIDE SEQUENCE [LARGE SCALE GENOMIC DNA]</scope>
    <source>
        <strain evidence="8 9">FW100M-2</strain>
    </source>
</reference>
<feature type="domain" description="CopC" evidence="7">
    <location>
        <begin position="135"/>
        <end position="227"/>
    </location>
</feature>
<gene>
    <name evidence="8" type="ORF">ET464_01155</name>
</gene>
<proteinExistence type="predicted"/>
<dbReference type="InterPro" id="IPR007348">
    <property type="entry name" value="CopC_dom"/>
</dbReference>
<keyword evidence="2" id="KW-0479">Metal-binding</keyword>
<dbReference type="Gene3D" id="2.60.40.1220">
    <property type="match status" value="1"/>
</dbReference>
<keyword evidence="6" id="KW-0472">Membrane</keyword>
<feature type="compositionally biased region" description="Low complexity" evidence="5">
    <location>
        <begin position="259"/>
        <end position="281"/>
    </location>
</feature>
<feature type="compositionally biased region" description="Low complexity" evidence="5">
    <location>
        <begin position="234"/>
        <end position="252"/>
    </location>
</feature>
<keyword evidence="9" id="KW-1185">Reference proteome</keyword>
<feature type="region of interest" description="Disordered" evidence="5">
    <location>
        <begin position="234"/>
        <end position="281"/>
    </location>
</feature>
<dbReference type="InterPro" id="IPR032694">
    <property type="entry name" value="CopC/D"/>
</dbReference>
<dbReference type="GO" id="GO:0005886">
    <property type="term" value="C:plasma membrane"/>
    <property type="evidence" value="ECO:0007669"/>
    <property type="project" value="TreeGrafter"/>
</dbReference>
<dbReference type="GO" id="GO:0046688">
    <property type="term" value="P:response to copper ion"/>
    <property type="evidence" value="ECO:0007669"/>
    <property type="project" value="InterPro"/>
</dbReference>
<name>A0A4P6F483_9BACL</name>
<evidence type="ECO:0000256" key="6">
    <source>
        <dbReference type="SAM" id="Phobius"/>
    </source>
</evidence>
<evidence type="ECO:0000256" key="5">
    <source>
        <dbReference type="SAM" id="MobiDB-lite"/>
    </source>
</evidence>